<dbReference type="InterPro" id="IPR015797">
    <property type="entry name" value="NUDIX_hydrolase-like_dom_sf"/>
</dbReference>
<comment type="cofactor">
    <cofactor evidence="1">
        <name>Mn(2+)</name>
        <dbReference type="ChEBI" id="CHEBI:29035"/>
    </cofactor>
</comment>
<organism evidence="8 9">
    <name type="scientific">Streptococcus suis</name>
    <dbReference type="NCBI Taxonomy" id="1307"/>
    <lineage>
        <taxon>Bacteria</taxon>
        <taxon>Bacillati</taxon>
        <taxon>Bacillota</taxon>
        <taxon>Bacilli</taxon>
        <taxon>Lactobacillales</taxon>
        <taxon>Streptococcaceae</taxon>
        <taxon>Streptococcus</taxon>
    </lineage>
</organism>
<reference evidence="8 9" key="1">
    <citation type="submission" date="2018-11" db="EMBL/GenBank/DDBJ databases">
        <authorList>
            <person name="Stevens M.J."/>
            <person name="Cernela N."/>
            <person name="Spoerry Serrano N."/>
            <person name="Schmitt S."/>
            <person name="Schrenzel J."/>
            <person name="Stephan R."/>
        </authorList>
    </citation>
    <scope>NUCLEOTIDE SEQUENCE [LARGE SCALE GENOMIC DNA]</scope>
    <source>
        <strain evidence="8 9">PP422</strain>
    </source>
</reference>
<dbReference type="Proteomes" id="UP000274117">
    <property type="component" value="Unassembled WGS sequence"/>
</dbReference>
<dbReference type="PROSITE" id="PS00893">
    <property type="entry name" value="NUDIX_BOX"/>
    <property type="match status" value="1"/>
</dbReference>
<feature type="domain" description="Nudix hydrolase" evidence="7">
    <location>
        <begin position="18"/>
        <end position="150"/>
    </location>
</feature>
<evidence type="ECO:0000256" key="4">
    <source>
        <dbReference type="ARBA" id="ARBA00022801"/>
    </source>
</evidence>
<proteinExistence type="predicted"/>
<dbReference type="InterPro" id="IPR000086">
    <property type="entry name" value="NUDIX_hydrolase_dom"/>
</dbReference>
<comment type="caution">
    <text evidence="8">The sequence shown here is derived from an EMBL/GenBank/DDBJ whole genome shotgun (WGS) entry which is preliminary data.</text>
</comment>
<evidence type="ECO:0000256" key="1">
    <source>
        <dbReference type="ARBA" id="ARBA00001936"/>
    </source>
</evidence>
<dbReference type="SUPFAM" id="SSF55811">
    <property type="entry name" value="Nudix"/>
    <property type="match status" value="1"/>
</dbReference>
<sequence length="210" mass="24301">MPRQIQEILDNYKPQPLGEKRSFAVFLPLVWSDDQWQVLYEVRSESISQPGEVSFPGGGIEEGESAEMAVVREVVEELNLAEESIEILGEIDYLVFGKSTIRCFVGRLNVDWKEIVPNEEVARLFTVPLATLLEQDPIYYPLYLRLDPEQDFPFERIRGGRDYPFKHHKRSIPFYDNLPETVWGITAQFTHCFTEIIRTSQIDLGMGESR</sequence>
<dbReference type="GO" id="GO:0010945">
    <property type="term" value="F:coenzyme A diphosphatase activity"/>
    <property type="evidence" value="ECO:0007669"/>
    <property type="project" value="InterPro"/>
</dbReference>
<dbReference type="AlphaFoldDB" id="A0A426TDD6"/>
<keyword evidence="5" id="KW-0460">Magnesium</keyword>
<evidence type="ECO:0000256" key="6">
    <source>
        <dbReference type="ARBA" id="ARBA00023211"/>
    </source>
</evidence>
<dbReference type="PANTHER" id="PTHR12992:SF11">
    <property type="entry name" value="MITOCHONDRIAL COENZYME A DIPHOSPHATASE NUDT8"/>
    <property type="match status" value="1"/>
</dbReference>
<evidence type="ECO:0000313" key="9">
    <source>
        <dbReference type="Proteomes" id="UP000274117"/>
    </source>
</evidence>
<gene>
    <name evidence="8" type="ORF">EI998_06710</name>
</gene>
<dbReference type="InterPro" id="IPR045121">
    <property type="entry name" value="CoAse"/>
</dbReference>
<dbReference type="InterPro" id="IPR020084">
    <property type="entry name" value="NUDIX_hydrolase_CS"/>
</dbReference>
<dbReference type="Gene3D" id="3.90.79.10">
    <property type="entry name" value="Nucleoside Triphosphate Pyrophosphohydrolase"/>
    <property type="match status" value="1"/>
</dbReference>
<protein>
    <submittedName>
        <fullName evidence="8">CoA pyrophosphatase</fullName>
    </submittedName>
</protein>
<dbReference type="CDD" id="cd03426">
    <property type="entry name" value="NUDIX_CoAse_Nudt7"/>
    <property type="match status" value="1"/>
</dbReference>
<dbReference type="PANTHER" id="PTHR12992">
    <property type="entry name" value="NUDIX HYDROLASE"/>
    <property type="match status" value="1"/>
</dbReference>
<evidence type="ECO:0000256" key="5">
    <source>
        <dbReference type="ARBA" id="ARBA00022842"/>
    </source>
</evidence>
<evidence type="ECO:0000256" key="3">
    <source>
        <dbReference type="ARBA" id="ARBA00022723"/>
    </source>
</evidence>
<evidence type="ECO:0000256" key="2">
    <source>
        <dbReference type="ARBA" id="ARBA00001946"/>
    </source>
</evidence>
<name>A0A426TDD6_STRSU</name>
<reference evidence="8 9" key="2">
    <citation type="submission" date="2018-12" db="EMBL/GenBank/DDBJ databases">
        <title>Whole-genome sequences of fifteen clinical Streptococcus suis strains isolated from pigs between 2006 and 2018.</title>
        <authorList>
            <person name="Stevens M.J.A."/>
            <person name="Cernela N."/>
            <person name="Spoerry Serrano N."/>
            <person name="Schmitt S."/>
            <person name="Schrenzel J."/>
            <person name="Stephan R."/>
        </authorList>
    </citation>
    <scope>NUCLEOTIDE SEQUENCE [LARGE SCALE GENOMIC DNA]</scope>
    <source>
        <strain evidence="8 9">PP422</strain>
    </source>
</reference>
<dbReference type="PROSITE" id="PS51462">
    <property type="entry name" value="NUDIX"/>
    <property type="match status" value="1"/>
</dbReference>
<keyword evidence="3" id="KW-0479">Metal-binding</keyword>
<dbReference type="EMBL" id="RSDO01000010">
    <property type="protein sequence ID" value="RRR52483.1"/>
    <property type="molecule type" value="Genomic_DNA"/>
</dbReference>
<evidence type="ECO:0000259" key="7">
    <source>
        <dbReference type="PROSITE" id="PS51462"/>
    </source>
</evidence>
<comment type="cofactor">
    <cofactor evidence="2">
        <name>Mg(2+)</name>
        <dbReference type="ChEBI" id="CHEBI:18420"/>
    </cofactor>
</comment>
<dbReference type="GO" id="GO:0046872">
    <property type="term" value="F:metal ion binding"/>
    <property type="evidence" value="ECO:0007669"/>
    <property type="project" value="UniProtKB-KW"/>
</dbReference>
<dbReference type="Pfam" id="PF00293">
    <property type="entry name" value="NUDIX"/>
    <property type="match status" value="1"/>
</dbReference>
<keyword evidence="6" id="KW-0464">Manganese</keyword>
<accession>A0A426TDD6</accession>
<keyword evidence="4" id="KW-0378">Hydrolase</keyword>
<evidence type="ECO:0000313" key="8">
    <source>
        <dbReference type="EMBL" id="RRR52483.1"/>
    </source>
</evidence>